<dbReference type="PIRSF" id="PIRSF000538">
    <property type="entry name" value="GlpK"/>
    <property type="match status" value="1"/>
</dbReference>
<dbReference type="PROSITE" id="PS00445">
    <property type="entry name" value="FGGY_KINASES_2"/>
    <property type="match status" value="1"/>
</dbReference>
<comment type="activity regulation">
    <text evidence="7">Activated by phosphorylation and inhibited by fructose 1,6-bisphosphate (FBP).</text>
</comment>
<dbReference type="InterPro" id="IPR005999">
    <property type="entry name" value="Glycerol_kin"/>
</dbReference>
<evidence type="ECO:0000256" key="1">
    <source>
        <dbReference type="ARBA" id="ARBA00009156"/>
    </source>
</evidence>
<dbReference type="CDD" id="cd07786">
    <property type="entry name" value="FGGY_EcGK_like"/>
    <property type="match status" value="1"/>
</dbReference>
<dbReference type="HAMAP" id="MF_00186">
    <property type="entry name" value="Glycerol_kin"/>
    <property type="match status" value="1"/>
</dbReference>
<feature type="binding site" evidence="7">
    <location>
        <position position="411"/>
    </location>
    <ligand>
        <name>ADP</name>
        <dbReference type="ChEBI" id="CHEBI:456216"/>
    </ligand>
</feature>
<dbReference type="PANTHER" id="PTHR10196">
    <property type="entry name" value="SUGAR KINASE"/>
    <property type="match status" value="1"/>
</dbReference>
<feature type="domain" description="Carbohydrate kinase FGGY N-terminal" evidence="9">
    <location>
        <begin position="5"/>
        <end position="252"/>
    </location>
</feature>
<dbReference type="EMBL" id="JACSPU010000001">
    <property type="protein sequence ID" value="MBD8013489.1"/>
    <property type="molecule type" value="Genomic_DNA"/>
</dbReference>
<feature type="binding site" evidence="7">
    <location>
        <position position="246"/>
    </location>
    <ligand>
        <name>glycerol</name>
        <dbReference type="ChEBI" id="CHEBI:17754"/>
    </ligand>
</feature>
<comment type="caution">
    <text evidence="11">The sequence shown here is derived from an EMBL/GenBank/DDBJ whole genome shotgun (WGS) entry which is preliminary data.</text>
</comment>
<keyword evidence="12" id="KW-1185">Reference proteome</keyword>
<feature type="binding site" evidence="7">
    <location>
        <position position="245"/>
    </location>
    <ligand>
        <name>sn-glycerol 3-phosphate</name>
        <dbReference type="ChEBI" id="CHEBI:57597"/>
    </ligand>
</feature>
<dbReference type="NCBIfam" id="NF000756">
    <property type="entry name" value="PRK00047.1"/>
    <property type="match status" value="1"/>
</dbReference>
<feature type="binding site" evidence="7">
    <location>
        <position position="310"/>
    </location>
    <ligand>
        <name>ATP</name>
        <dbReference type="ChEBI" id="CHEBI:30616"/>
    </ligand>
</feature>
<comment type="function">
    <text evidence="7">Key enzyme in the regulation of glycerol uptake and metabolism. Catalyzes the phosphorylation of glycerol to yield sn-glycerol 3-phosphate.</text>
</comment>
<feature type="binding site" evidence="7">
    <location>
        <position position="14"/>
    </location>
    <ligand>
        <name>ATP</name>
        <dbReference type="ChEBI" id="CHEBI:30616"/>
    </ligand>
</feature>
<proteinExistence type="inferred from homology"/>
<evidence type="ECO:0000256" key="5">
    <source>
        <dbReference type="ARBA" id="ARBA00022798"/>
    </source>
</evidence>
<feature type="binding site" evidence="7">
    <location>
        <position position="83"/>
    </location>
    <ligand>
        <name>glycerol</name>
        <dbReference type="ChEBI" id="CHEBI:17754"/>
    </ligand>
</feature>
<feature type="binding site" evidence="7">
    <location>
        <position position="245"/>
    </location>
    <ligand>
        <name>glycerol</name>
        <dbReference type="ChEBI" id="CHEBI:17754"/>
    </ligand>
</feature>
<comment type="catalytic activity">
    <reaction evidence="7">
        <text>glycerol + ATP = sn-glycerol 3-phosphate + ADP + H(+)</text>
        <dbReference type="Rhea" id="RHEA:21644"/>
        <dbReference type="ChEBI" id="CHEBI:15378"/>
        <dbReference type="ChEBI" id="CHEBI:17754"/>
        <dbReference type="ChEBI" id="CHEBI:30616"/>
        <dbReference type="ChEBI" id="CHEBI:57597"/>
        <dbReference type="ChEBI" id="CHEBI:456216"/>
        <dbReference type="EC" id="2.7.1.30"/>
    </reaction>
</comment>
<dbReference type="Pfam" id="PF02782">
    <property type="entry name" value="FGGY_C"/>
    <property type="match status" value="1"/>
</dbReference>
<feature type="binding site" evidence="7">
    <location>
        <position position="13"/>
    </location>
    <ligand>
        <name>ADP</name>
        <dbReference type="ChEBI" id="CHEBI:456216"/>
    </ligand>
</feature>
<dbReference type="PANTHER" id="PTHR10196:SF69">
    <property type="entry name" value="GLYCEROL KINASE"/>
    <property type="match status" value="1"/>
</dbReference>
<evidence type="ECO:0000256" key="7">
    <source>
        <dbReference type="HAMAP-Rule" id="MF_00186"/>
    </source>
</evidence>
<dbReference type="InterPro" id="IPR043129">
    <property type="entry name" value="ATPase_NBD"/>
</dbReference>
<feature type="binding site" evidence="7">
    <location>
        <position position="314"/>
    </location>
    <ligand>
        <name>ATP</name>
        <dbReference type="ChEBI" id="CHEBI:30616"/>
    </ligand>
</feature>
<evidence type="ECO:0000256" key="6">
    <source>
        <dbReference type="ARBA" id="ARBA00022840"/>
    </source>
</evidence>
<reference evidence="11 12" key="1">
    <citation type="submission" date="2020-08" db="EMBL/GenBank/DDBJ databases">
        <title>A Genomic Blueprint of the Chicken Gut Microbiome.</title>
        <authorList>
            <person name="Gilroy R."/>
            <person name="Ravi A."/>
            <person name="Getino M."/>
            <person name="Pursley I."/>
            <person name="Horton D.L."/>
            <person name="Alikhan N.-F."/>
            <person name="Baker D."/>
            <person name="Gharbi K."/>
            <person name="Hall N."/>
            <person name="Watson M."/>
            <person name="Adriaenssens E.M."/>
            <person name="Foster-Nyarko E."/>
            <person name="Jarju S."/>
            <person name="Secka A."/>
            <person name="Antonio M."/>
            <person name="Oren A."/>
            <person name="Chaudhuri R."/>
            <person name="La Ragione R.M."/>
            <person name="Hildebrand F."/>
            <person name="Pallen M.J."/>
        </authorList>
    </citation>
    <scope>NUCLEOTIDE SEQUENCE [LARGE SCALE GENOMIC DNA]</scope>
    <source>
        <strain evidence="11 12">Sa1BUA13</strain>
    </source>
</reference>
<dbReference type="Gene3D" id="3.30.420.40">
    <property type="match status" value="2"/>
</dbReference>
<protein>
    <recommendedName>
        <fullName evidence="7">Glycerol kinase</fullName>
        <ecNumber evidence="7">2.7.1.30</ecNumber>
    </recommendedName>
    <alternativeName>
        <fullName evidence="7">ATP:glycerol 3-phosphotransferase</fullName>
    </alternativeName>
    <alternativeName>
        <fullName evidence="7">Glycerokinase</fullName>
        <shortName evidence="7">GK</shortName>
    </alternativeName>
</protein>
<evidence type="ECO:0000259" key="10">
    <source>
        <dbReference type="Pfam" id="PF02782"/>
    </source>
</evidence>
<comment type="PTM">
    <text evidence="7">The phosphoenolpyruvate-dependent sugar phosphotransferase system (PTS), including enzyme I, and histidine-containing protein (HPr) are required for the phosphorylation, which leads to the activation of the enzyme.</text>
</comment>
<feature type="binding site" evidence="7">
    <location>
        <position position="17"/>
    </location>
    <ligand>
        <name>ADP</name>
        <dbReference type="ChEBI" id="CHEBI:456216"/>
    </ligand>
</feature>
<feature type="domain" description="Carbohydrate kinase FGGY C-terminal" evidence="10">
    <location>
        <begin position="262"/>
        <end position="450"/>
    </location>
</feature>
<dbReference type="RefSeq" id="WP_191713734.1">
    <property type="nucleotide sequence ID" value="NZ_JACSPU010000001.1"/>
</dbReference>
<dbReference type="InterPro" id="IPR018483">
    <property type="entry name" value="Carb_kinase_FGGY_CS"/>
</dbReference>
<name>A0ABR8W903_9BACL</name>
<dbReference type="EC" id="2.7.1.30" evidence="7"/>
<feature type="modified residue" description="Phosphohistidine; by HPr" evidence="7">
    <location>
        <position position="231"/>
    </location>
</feature>
<evidence type="ECO:0000313" key="11">
    <source>
        <dbReference type="EMBL" id="MBD8013489.1"/>
    </source>
</evidence>
<feature type="binding site" evidence="7">
    <location>
        <position position="13"/>
    </location>
    <ligand>
        <name>sn-glycerol 3-phosphate</name>
        <dbReference type="ChEBI" id="CHEBI:57597"/>
    </ligand>
</feature>
<comment type="similarity">
    <text evidence="1 7 8">Belongs to the FGGY kinase family.</text>
</comment>
<feature type="binding site" evidence="7">
    <location>
        <position position="267"/>
    </location>
    <ligand>
        <name>ATP</name>
        <dbReference type="ChEBI" id="CHEBI:30616"/>
    </ligand>
</feature>
<feature type="binding site" evidence="7">
    <location>
        <position position="84"/>
    </location>
    <ligand>
        <name>sn-glycerol 3-phosphate</name>
        <dbReference type="ChEBI" id="CHEBI:57597"/>
    </ligand>
</feature>
<feature type="binding site" evidence="7">
    <location>
        <position position="135"/>
    </location>
    <ligand>
        <name>glycerol</name>
        <dbReference type="ChEBI" id="CHEBI:17754"/>
    </ligand>
</feature>
<evidence type="ECO:0000259" key="9">
    <source>
        <dbReference type="Pfam" id="PF00370"/>
    </source>
</evidence>
<keyword evidence="7" id="KW-0597">Phosphoprotein</keyword>
<dbReference type="NCBIfam" id="TIGR01311">
    <property type="entry name" value="glycerol_kin"/>
    <property type="match status" value="1"/>
</dbReference>
<accession>A0ABR8W903</accession>
<evidence type="ECO:0000256" key="2">
    <source>
        <dbReference type="ARBA" id="ARBA00022679"/>
    </source>
</evidence>
<keyword evidence="6 7" id="KW-0067">ATP-binding</keyword>
<dbReference type="PROSITE" id="PS00933">
    <property type="entry name" value="FGGY_KINASES_1"/>
    <property type="match status" value="1"/>
</dbReference>
<feature type="binding site" evidence="7">
    <location>
        <position position="15"/>
    </location>
    <ligand>
        <name>ATP</name>
        <dbReference type="ChEBI" id="CHEBI:30616"/>
    </ligand>
</feature>
<feature type="binding site" evidence="7">
    <location>
        <position position="13"/>
    </location>
    <ligand>
        <name>ATP</name>
        <dbReference type="ChEBI" id="CHEBI:30616"/>
    </ligand>
</feature>
<keyword evidence="3 7" id="KW-0547">Nucleotide-binding</keyword>
<feature type="binding site" evidence="7">
    <location>
        <position position="83"/>
    </location>
    <ligand>
        <name>sn-glycerol 3-phosphate</name>
        <dbReference type="ChEBI" id="CHEBI:57597"/>
    </ligand>
</feature>
<feature type="binding site" evidence="7">
    <location>
        <position position="135"/>
    </location>
    <ligand>
        <name>sn-glycerol 3-phosphate</name>
        <dbReference type="ChEBI" id="CHEBI:57597"/>
    </ligand>
</feature>
<keyword evidence="2 7" id="KW-0808">Transferase</keyword>
<dbReference type="InterPro" id="IPR018484">
    <property type="entry name" value="FGGY_N"/>
</dbReference>
<dbReference type="SUPFAM" id="SSF53067">
    <property type="entry name" value="Actin-like ATPase domain"/>
    <property type="match status" value="2"/>
</dbReference>
<feature type="binding site" evidence="7">
    <location>
        <position position="411"/>
    </location>
    <ligand>
        <name>ATP</name>
        <dbReference type="ChEBI" id="CHEBI:30616"/>
    </ligand>
</feature>
<comment type="pathway">
    <text evidence="7">Polyol metabolism; glycerol degradation via glycerol kinase pathway; sn-glycerol 3-phosphate from glycerol: step 1/1.</text>
</comment>
<evidence type="ECO:0000313" key="12">
    <source>
        <dbReference type="Proteomes" id="UP000658980"/>
    </source>
</evidence>
<feature type="binding site" evidence="7">
    <location>
        <position position="310"/>
    </location>
    <ligand>
        <name>ADP</name>
        <dbReference type="ChEBI" id="CHEBI:456216"/>
    </ligand>
</feature>
<dbReference type="GO" id="GO:0004370">
    <property type="term" value="F:glycerol kinase activity"/>
    <property type="evidence" value="ECO:0007669"/>
    <property type="project" value="UniProtKB-EC"/>
</dbReference>
<comment type="subunit">
    <text evidence="7">Homotetramer and homodimer (in equilibrium).</text>
</comment>
<dbReference type="InterPro" id="IPR000577">
    <property type="entry name" value="Carb_kinase_FGGY"/>
</dbReference>
<sequence length="500" mass="55455">MSKDYILSIDQGTTSSRAVLLNHKGEIFETAQQEFQQFFPKPGWVEHDANEIWTSVLACIAEVLRKSDIDPSQIAGIGITNQRETTVVWDRNTGKPIYKAIVWQSRQTDGICNDLKEQGLNELFRKKTGLLIDAYFSGTKVKWILDNVEGAREKADNGDLMFGTIDSWLVYKLSGGKAHVTDYSNASRTLMYNIYDLEWDQELLDILTVPKSMLPEVRQSSEVYANTVDYHFFGHQVPIAGIAGDQQAALFGQACFEKGMAKNTYGTGCFMLMNTGEEGVVSEHGLLTTLAWGVDGKVEYALEGSIFVAGSAIQWLRDGLQVIENAPESEDYAMQVDSTEGVYMVPAFVGLGTPYWDTDARGAVFGLTRGTTKAHFIRATLEALAYQTKDVVDVMIEDAGIELKTLRVDGGAVGNDLLMQFQSDILDVPVERPVIQETTALGAAYLAGLAVGFWKDKEEIAQQWQIDKTFTRDMPTEQSGTLYEGWKNAVTATRTFKPVN</sequence>
<dbReference type="Proteomes" id="UP000658980">
    <property type="component" value="Unassembled WGS sequence"/>
</dbReference>
<organism evidence="11 12">
    <name type="scientific">Planococcus wigleyi</name>
    <dbReference type="NCBI Taxonomy" id="2762216"/>
    <lineage>
        <taxon>Bacteria</taxon>
        <taxon>Bacillati</taxon>
        <taxon>Bacillota</taxon>
        <taxon>Bacilli</taxon>
        <taxon>Bacillales</taxon>
        <taxon>Caryophanaceae</taxon>
        <taxon>Planococcus</taxon>
    </lineage>
</organism>
<dbReference type="InterPro" id="IPR018485">
    <property type="entry name" value="FGGY_C"/>
</dbReference>
<dbReference type="Pfam" id="PF00370">
    <property type="entry name" value="FGGY_N"/>
    <property type="match status" value="1"/>
</dbReference>
<keyword evidence="5 7" id="KW-0319">Glycerol metabolism</keyword>
<feature type="binding site" evidence="7">
    <location>
        <position position="267"/>
    </location>
    <ligand>
        <name>ADP</name>
        <dbReference type="ChEBI" id="CHEBI:456216"/>
    </ligand>
</feature>
<keyword evidence="4 7" id="KW-0418">Kinase</keyword>
<gene>
    <name evidence="7 11" type="primary">glpK</name>
    <name evidence="11" type="ORF">H9630_01570</name>
</gene>
<feature type="binding site" evidence="7">
    <location>
        <position position="415"/>
    </location>
    <ligand>
        <name>ADP</name>
        <dbReference type="ChEBI" id="CHEBI:456216"/>
    </ligand>
</feature>
<feature type="binding site" evidence="7">
    <location>
        <position position="84"/>
    </location>
    <ligand>
        <name>glycerol</name>
        <dbReference type="ChEBI" id="CHEBI:17754"/>
    </ligand>
</feature>
<evidence type="ECO:0000256" key="8">
    <source>
        <dbReference type="RuleBase" id="RU003733"/>
    </source>
</evidence>
<evidence type="ECO:0000256" key="4">
    <source>
        <dbReference type="ARBA" id="ARBA00022777"/>
    </source>
</evidence>
<evidence type="ECO:0000256" key="3">
    <source>
        <dbReference type="ARBA" id="ARBA00022741"/>
    </source>
</evidence>